<comment type="caution">
    <text evidence="8">The sequence shown here is derived from an EMBL/GenBank/DDBJ whole genome shotgun (WGS) entry which is preliminary data.</text>
</comment>
<evidence type="ECO:0000256" key="5">
    <source>
        <dbReference type="ARBA" id="ARBA00023004"/>
    </source>
</evidence>
<evidence type="ECO:0000256" key="3">
    <source>
        <dbReference type="ARBA" id="ARBA00022723"/>
    </source>
</evidence>
<keyword evidence="2 6" id="KW-0349">Heme</keyword>
<keyword evidence="1" id="KW-0813">Transport</keyword>
<dbReference type="Gene3D" id="1.10.760.10">
    <property type="entry name" value="Cytochrome c-like domain"/>
    <property type="match status" value="1"/>
</dbReference>
<dbReference type="Pfam" id="PF00034">
    <property type="entry name" value="Cytochrom_C"/>
    <property type="match status" value="1"/>
</dbReference>
<evidence type="ECO:0000313" key="8">
    <source>
        <dbReference type="EMBL" id="VDC48942.1"/>
    </source>
</evidence>
<organism evidence="8 9">
    <name type="scientific">Brevundimonas mediterranea</name>
    <dbReference type="NCBI Taxonomy" id="74329"/>
    <lineage>
        <taxon>Bacteria</taxon>
        <taxon>Pseudomonadati</taxon>
        <taxon>Pseudomonadota</taxon>
        <taxon>Alphaproteobacteria</taxon>
        <taxon>Caulobacterales</taxon>
        <taxon>Caulobacteraceae</taxon>
        <taxon>Brevundimonas</taxon>
    </lineage>
</organism>
<sequence>MCGMESVLRLIAIAAVLMLMGCTAGPEYREAAGTADAAKYYPKPAVDLASAARGRALVQSRCAGCHSVGPTGESPVAAAPPLRHLGTRYPVTDLQEAFAEGLTNGHPKMPEITLEGDQITDLIAYLQDVQNHSRP</sequence>
<dbReference type="EMBL" id="UXHF01000012">
    <property type="protein sequence ID" value="VDC48942.1"/>
    <property type="molecule type" value="Genomic_DNA"/>
</dbReference>
<dbReference type="GO" id="GO:0046872">
    <property type="term" value="F:metal ion binding"/>
    <property type="evidence" value="ECO:0007669"/>
    <property type="project" value="UniProtKB-KW"/>
</dbReference>
<dbReference type="SUPFAM" id="SSF46626">
    <property type="entry name" value="Cytochrome c"/>
    <property type="match status" value="1"/>
</dbReference>
<reference evidence="8 9" key="1">
    <citation type="submission" date="2018-11" db="EMBL/GenBank/DDBJ databases">
        <authorList>
            <person name="Peiro R."/>
            <person name="Begona"/>
            <person name="Cbmso G."/>
            <person name="Lopez M."/>
            <person name="Gonzalez S."/>
            <person name="Sacristan E."/>
            <person name="Castillo E."/>
        </authorList>
    </citation>
    <scope>NUCLEOTIDE SEQUENCE [LARGE SCALE GENOMIC DNA]</scope>
    <source>
        <strain evidence="8">Brev_genome</strain>
    </source>
</reference>
<dbReference type="PANTHER" id="PTHR37823">
    <property type="entry name" value="CYTOCHROME C-553-LIKE"/>
    <property type="match status" value="1"/>
</dbReference>
<evidence type="ECO:0000256" key="4">
    <source>
        <dbReference type="ARBA" id="ARBA00022982"/>
    </source>
</evidence>
<dbReference type="GO" id="GO:0020037">
    <property type="term" value="F:heme binding"/>
    <property type="evidence" value="ECO:0007669"/>
    <property type="project" value="InterPro"/>
</dbReference>
<name>A0A7Z8Y1A9_9CAUL</name>
<evidence type="ECO:0000256" key="1">
    <source>
        <dbReference type="ARBA" id="ARBA00022448"/>
    </source>
</evidence>
<keyword evidence="4" id="KW-0249">Electron transport</keyword>
<evidence type="ECO:0000313" key="9">
    <source>
        <dbReference type="Proteomes" id="UP000289220"/>
    </source>
</evidence>
<evidence type="ECO:0000259" key="7">
    <source>
        <dbReference type="PROSITE" id="PS51007"/>
    </source>
</evidence>
<keyword evidence="5 6" id="KW-0408">Iron</keyword>
<dbReference type="Proteomes" id="UP000289220">
    <property type="component" value="Unassembled WGS sequence"/>
</dbReference>
<evidence type="ECO:0000256" key="2">
    <source>
        <dbReference type="ARBA" id="ARBA00022617"/>
    </source>
</evidence>
<keyword evidence="9" id="KW-1185">Reference proteome</keyword>
<dbReference type="PROSITE" id="PS51007">
    <property type="entry name" value="CYTC"/>
    <property type="match status" value="1"/>
</dbReference>
<feature type="domain" description="Cytochrome c" evidence="7">
    <location>
        <begin position="49"/>
        <end position="130"/>
    </location>
</feature>
<dbReference type="InterPro" id="IPR036909">
    <property type="entry name" value="Cyt_c-like_dom_sf"/>
</dbReference>
<gene>
    <name evidence="8" type="ORF">BREV_BREV_00928</name>
</gene>
<dbReference type="AlphaFoldDB" id="A0A7Z8Y1A9"/>
<dbReference type="InterPro" id="IPR051811">
    <property type="entry name" value="Cytochrome_c550/c551-like"/>
</dbReference>
<dbReference type="PANTHER" id="PTHR37823:SF1">
    <property type="entry name" value="CYTOCHROME C-553-LIKE"/>
    <property type="match status" value="1"/>
</dbReference>
<accession>A0A7Z8Y1A9</accession>
<proteinExistence type="predicted"/>
<protein>
    <recommendedName>
        <fullName evidence="7">Cytochrome c domain-containing protein</fullName>
    </recommendedName>
</protein>
<dbReference type="GO" id="GO:0009055">
    <property type="term" value="F:electron transfer activity"/>
    <property type="evidence" value="ECO:0007669"/>
    <property type="project" value="InterPro"/>
</dbReference>
<keyword evidence="3 6" id="KW-0479">Metal-binding</keyword>
<dbReference type="InterPro" id="IPR009056">
    <property type="entry name" value="Cyt_c-like_dom"/>
</dbReference>
<evidence type="ECO:0000256" key="6">
    <source>
        <dbReference type="PROSITE-ProRule" id="PRU00433"/>
    </source>
</evidence>